<feature type="transmembrane region" description="Helical" evidence="1">
    <location>
        <begin position="21"/>
        <end position="47"/>
    </location>
</feature>
<dbReference type="EMBL" id="AMZH03006504">
    <property type="protein sequence ID" value="RRT63654.1"/>
    <property type="molecule type" value="Genomic_DNA"/>
</dbReference>
<evidence type="ECO:0000256" key="1">
    <source>
        <dbReference type="SAM" id="Phobius"/>
    </source>
</evidence>
<dbReference type="AlphaFoldDB" id="A0A426ZID0"/>
<organism evidence="2 3">
    <name type="scientific">Ensete ventricosum</name>
    <name type="common">Abyssinian banana</name>
    <name type="synonym">Musa ensete</name>
    <dbReference type="NCBI Taxonomy" id="4639"/>
    <lineage>
        <taxon>Eukaryota</taxon>
        <taxon>Viridiplantae</taxon>
        <taxon>Streptophyta</taxon>
        <taxon>Embryophyta</taxon>
        <taxon>Tracheophyta</taxon>
        <taxon>Spermatophyta</taxon>
        <taxon>Magnoliopsida</taxon>
        <taxon>Liliopsida</taxon>
        <taxon>Zingiberales</taxon>
        <taxon>Musaceae</taxon>
        <taxon>Ensete</taxon>
    </lineage>
</organism>
<keyword evidence="1" id="KW-1133">Transmembrane helix</keyword>
<keyword evidence="1" id="KW-0812">Transmembrane</keyword>
<sequence>MPLQAQLLPRFKVMTMGKLFLTYNSGNVLPILFLLMIPFLLLCGFFSASQPLLSPQENVSLLLCIYFMLFALFSCHLSSWLFSFRQSKCLNHAMICGAGIGVFLLVRLHCLVHICRKPQSYCRGQLVGPSGHLFIWMPLVK</sequence>
<feature type="transmembrane region" description="Helical" evidence="1">
    <location>
        <begin position="59"/>
        <end position="82"/>
    </location>
</feature>
<protein>
    <submittedName>
        <fullName evidence="2">Uncharacterized protein</fullName>
    </submittedName>
</protein>
<name>A0A426ZID0_ENSVE</name>
<comment type="caution">
    <text evidence="2">The sequence shown here is derived from an EMBL/GenBank/DDBJ whole genome shotgun (WGS) entry which is preliminary data.</text>
</comment>
<gene>
    <name evidence="2" type="ORF">B296_00042492</name>
</gene>
<feature type="transmembrane region" description="Helical" evidence="1">
    <location>
        <begin position="89"/>
        <end position="108"/>
    </location>
</feature>
<dbReference type="Proteomes" id="UP000287651">
    <property type="component" value="Unassembled WGS sequence"/>
</dbReference>
<keyword evidence="1" id="KW-0472">Membrane</keyword>
<reference evidence="2 3" key="1">
    <citation type="journal article" date="2014" name="Agronomy (Basel)">
        <title>A Draft Genome Sequence for Ensete ventricosum, the Drought-Tolerant Tree Against Hunger.</title>
        <authorList>
            <person name="Harrison J."/>
            <person name="Moore K.A."/>
            <person name="Paszkiewicz K."/>
            <person name="Jones T."/>
            <person name="Grant M."/>
            <person name="Ambacheew D."/>
            <person name="Muzemil S."/>
            <person name="Studholme D.J."/>
        </authorList>
    </citation>
    <scope>NUCLEOTIDE SEQUENCE [LARGE SCALE GENOMIC DNA]</scope>
</reference>
<evidence type="ECO:0000313" key="2">
    <source>
        <dbReference type="EMBL" id="RRT63654.1"/>
    </source>
</evidence>
<evidence type="ECO:0000313" key="3">
    <source>
        <dbReference type="Proteomes" id="UP000287651"/>
    </source>
</evidence>
<proteinExistence type="predicted"/>
<accession>A0A426ZID0</accession>
<feature type="non-terminal residue" evidence="2">
    <location>
        <position position="141"/>
    </location>
</feature>